<dbReference type="InterPro" id="IPR037185">
    <property type="entry name" value="EmrE-like"/>
</dbReference>
<dbReference type="Proteomes" id="UP000777002">
    <property type="component" value="Unassembled WGS sequence"/>
</dbReference>
<evidence type="ECO:0000256" key="6">
    <source>
        <dbReference type="SAM" id="Phobius"/>
    </source>
</evidence>
<dbReference type="PANTHER" id="PTHR42920:SF24">
    <property type="entry name" value="AROMATIC AMINO ACID EXPORTER YDDG"/>
    <property type="match status" value="1"/>
</dbReference>
<keyword evidence="3 6" id="KW-0812">Transmembrane</keyword>
<dbReference type="NCBIfam" id="NF008676">
    <property type="entry name" value="PRK11689.1"/>
    <property type="match status" value="1"/>
</dbReference>
<feature type="transmembrane region" description="Helical" evidence="6">
    <location>
        <begin position="244"/>
        <end position="268"/>
    </location>
</feature>
<evidence type="ECO:0000256" key="4">
    <source>
        <dbReference type="ARBA" id="ARBA00022989"/>
    </source>
</evidence>
<comment type="caution">
    <text evidence="8">The sequence shown here is derived from an EMBL/GenBank/DDBJ whole genome shotgun (WGS) entry which is preliminary data.</text>
</comment>
<protein>
    <submittedName>
        <fullName evidence="8">Aromatic amino acid DMT transporter YddG</fullName>
    </submittedName>
</protein>
<evidence type="ECO:0000313" key="9">
    <source>
        <dbReference type="Proteomes" id="UP000777002"/>
    </source>
</evidence>
<keyword evidence="4 6" id="KW-1133">Transmembrane helix</keyword>
<keyword evidence="9" id="KW-1185">Reference proteome</keyword>
<evidence type="ECO:0000259" key="7">
    <source>
        <dbReference type="Pfam" id="PF00892"/>
    </source>
</evidence>
<feature type="transmembrane region" description="Helical" evidence="6">
    <location>
        <begin position="123"/>
        <end position="140"/>
    </location>
</feature>
<feature type="transmembrane region" description="Helical" evidence="6">
    <location>
        <begin position="37"/>
        <end position="57"/>
    </location>
</feature>
<dbReference type="SUPFAM" id="SSF103481">
    <property type="entry name" value="Multidrug resistance efflux transporter EmrE"/>
    <property type="match status" value="2"/>
</dbReference>
<comment type="subcellular location">
    <subcellularLocation>
        <location evidence="1">Cell membrane</location>
        <topology evidence="1">Multi-pass membrane protein</topology>
    </subcellularLocation>
</comment>
<dbReference type="EMBL" id="JACJKX010000026">
    <property type="protein sequence ID" value="MBM6929400.1"/>
    <property type="molecule type" value="Genomic_DNA"/>
</dbReference>
<evidence type="ECO:0000313" key="8">
    <source>
        <dbReference type="EMBL" id="MBM6929400.1"/>
    </source>
</evidence>
<evidence type="ECO:0000256" key="1">
    <source>
        <dbReference type="ARBA" id="ARBA00004651"/>
    </source>
</evidence>
<feature type="transmembrane region" description="Helical" evidence="6">
    <location>
        <begin position="274"/>
        <end position="292"/>
    </location>
</feature>
<feature type="transmembrane region" description="Helical" evidence="6">
    <location>
        <begin position="213"/>
        <end position="232"/>
    </location>
</feature>
<evidence type="ECO:0000256" key="2">
    <source>
        <dbReference type="ARBA" id="ARBA00022475"/>
    </source>
</evidence>
<proteinExistence type="predicted"/>
<evidence type="ECO:0000256" key="3">
    <source>
        <dbReference type="ARBA" id="ARBA00022692"/>
    </source>
</evidence>
<dbReference type="Pfam" id="PF00892">
    <property type="entry name" value="EamA"/>
    <property type="match status" value="2"/>
</dbReference>
<accession>A0ABS2GU65</accession>
<name>A0ABS2GU65_9BURK</name>
<organism evidence="8 9">
    <name type="scientific">Parasutterella secunda</name>
    <dbReference type="NCBI Taxonomy" id="626947"/>
    <lineage>
        <taxon>Bacteria</taxon>
        <taxon>Pseudomonadati</taxon>
        <taxon>Pseudomonadota</taxon>
        <taxon>Betaproteobacteria</taxon>
        <taxon>Burkholderiales</taxon>
        <taxon>Sutterellaceae</taxon>
        <taxon>Parasutterella</taxon>
    </lineage>
</organism>
<evidence type="ECO:0000256" key="5">
    <source>
        <dbReference type="ARBA" id="ARBA00023136"/>
    </source>
</evidence>
<keyword evidence="2" id="KW-1003">Cell membrane</keyword>
<feature type="domain" description="EamA" evidence="7">
    <location>
        <begin position="11"/>
        <end position="140"/>
    </location>
</feature>
<dbReference type="PANTHER" id="PTHR42920">
    <property type="entry name" value="OS03G0707200 PROTEIN-RELATED"/>
    <property type="match status" value="1"/>
</dbReference>
<feature type="domain" description="EamA" evidence="7">
    <location>
        <begin position="161"/>
        <end position="287"/>
    </location>
</feature>
<feature type="transmembrane region" description="Helical" evidence="6">
    <location>
        <begin position="100"/>
        <end position="116"/>
    </location>
</feature>
<dbReference type="RefSeq" id="WP_205050980.1">
    <property type="nucleotide sequence ID" value="NZ_JACJKX010000026.1"/>
</dbReference>
<reference evidence="8 9" key="1">
    <citation type="journal article" date="2021" name="Sci. Rep.">
        <title>The distribution of antibiotic resistance genes in chicken gut microbiota commensals.</title>
        <authorList>
            <person name="Juricova H."/>
            <person name="Matiasovicova J."/>
            <person name="Kubasova T."/>
            <person name="Cejkova D."/>
            <person name="Rychlik I."/>
        </authorList>
    </citation>
    <scope>NUCLEOTIDE SEQUENCE [LARGE SCALE GENOMIC DNA]</scope>
    <source>
        <strain evidence="8 9">An562</strain>
    </source>
</reference>
<gene>
    <name evidence="8" type="primary">yddG</name>
    <name evidence="8" type="ORF">H5985_09010</name>
</gene>
<sequence>MNAKSVGGATLIGLIAPFMWGASVSLVRTIAENFGIAQGQCLLYIVAAVALFFLIGIPKFERIPWQYKTIGLATANLSSITFCLSLYFSDGGTQTMEVGMVNYLWPTLTIVFAILFNGQKARWWIAPGVILSFCGIYWILGNGQVAIGSFIDHIGQNPVSYFLALMAALTWAGFSSMTRAWSKGENMSTVIFFFDVMIFGSFWAMGIGGSPTVTWMGVLSVILGGLAMGVAYASWTHGMSYGNITILAIASYFTPVLSCLFASVWIGAQLTVSFWQGVAMVVAGSLICWHATRSVSSHK</sequence>
<dbReference type="InterPro" id="IPR051258">
    <property type="entry name" value="Diverse_Substrate_Transporter"/>
</dbReference>
<keyword evidence="5 6" id="KW-0472">Membrane</keyword>
<feature type="transmembrane region" description="Helical" evidence="6">
    <location>
        <begin position="190"/>
        <end position="207"/>
    </location>
</feature>
<feature type="transmembrane region" description="Helical" evidence="6">
    <location>
        <begin position="69"/>
        <end position="88"/>
    </location>
</feature>
<feature type="transmembrane region" description="Helical" evidence="6">
    <location>
        <begin position="160"/>
        <end position="178"/>
    </location>
</feature>
<dbReference type="InterPro" id="IPR000620">
    <property type="entry name" value="EamA_dom"/>
</dbReference>